<keyword evidence="1" id="KW-0812">Transmembrane</keyword>
<sequence>MELLFVIIAIGAGLDYGLFKSWRQPSWSRTLTKTTAIISLIVWAILIGAPSLVVIALGFAAIGDFAGSRGDLKWMTVSRTAFFSFHVLYLIEYAPLIDRPLVEAGPAVMLAGFCAFVTIALCWRAFEALWLLALLHSGVVFFQFSVGQLVGGEYILISYTTTLFFLSSLLLGVEIFLLEKDAALRKLSGGAIWFTYLAGQIGTVIVLTEAYSA</sequence>
<feature type="transmembrane region" description="Helical" evidence="1">
    <location>
        <begin position="156"/>
        <end position="178"/>
    </location>
</feature>
<gene>
    <name evidence="2" type="ORF">G8E03_08425</name>
</gene>
<dbReference type="Proteomes" id="UP000500791">
    <property type="component" value="Chromosome"/>
</dbReference>
<evidence type="ECO:0000256" key="1">
    <source>
        <dbReference type="SAM" id="Phobius"/>
    </source>
</evidence>
<dbReference type="RefSeq" id="WP_166190630.1">
    <property type="nucleotide sequence ID" value="NZ_CP049811.1"/>
</dbReference>
<keyword evidence="3" id="KW-1185">Reference proteome</keyword>
<dbReference type="EMBL" id="CP049811">
    <property type="protein sequence ID" value="QIK40787.1"/>
    <property type="molecule type" value="Genomic_DNA"/>
</dbReference>
<dbReference type="AlphaFoldDB" id="A0A6G7VLW8"/>
<accession>A0A6G7VLW8</accession>
<dbReference type="KEGG" id="mon:G8E03_08425"/>
<evidence type="ECO:0000313" key="3">
    <source>
        <dbReference type="Proteomes" id="UP000500791"/>
    </source>
</evidence>
<evidence type="ECO:0000313" key="2">
    <source>
        <dbReference type="EMBL" id="QIK40787.1"/>
    </source>
</evidence>
<keyword evidence="1" id="KW-1133">Transmembrane helix</keyword>
<evidence type="ECO:0008006" key="4">
    <source>
        <dbReference type="Google" id="ProtNLM"/>
    </source>
</evidence>
<feature type="transmembrane region" description="Helical" evidence="1">
    <location>
        <begin position="104"/>
        <end position="123"/>
    </location>
</feature>
<feature type="transmembrane region" description="Helical" evidence="1">
    <location>
        <begin position="190"/>
        <end position="211"/>
    </location>
</feature>
<keyword evidence="1" id="KW-0472">Membrane</keyword>
<feature type="transmembrane region" description="Helical" evidence="1">
    <location>
        <begin position="35"/>
        <end position="62"/>
    </location>
</feature>
<proteinExistence type="predicted"/>
<organism evidence="2 3">
    <name type="scientific">Pontivivens nitratireducens</name>
    <dbReference type="NCBI Taxonomy" id="2758038"/>
    <lineage>
        <taxon>Bacteria</taxon>
        <taxon>Pseudomonadati</taxon>
        <taxon>Pseudomonadota</taxon>
        <taxon>Alphaproteobacteria</taxon>
        <taxon>Rhodobacterales</taxon>
        <taxon>Paracoccaceae</taxon>
        <taxon>Pontivivens</taxon>
    </lineage>
</organism>
<reference evidence="2 3" key="1">
    <citation type="submission" date="2020-03" db="EMBL/GenBank/DDBJ databases">
        <title>Complete genome sequence of Monaibacterium sp. ALG8 with diverse plasmids.</title>
        <authorList>
            <person name="Sun C."/>
        </authorList>
    </citation>
    <scope>NUCLEOTIDE SEQUENCE [LARGE SCALE GENOMIC DNA]</scope>
    <source>
        <strain evidence="2 3">ALG8</strain>
    </source>
</reference>
<feature type="transmembrane region" description="Helical" evidence="1">
    <location>
        <begin position="130"/>
        <end position="150"/>
    </location>
</feature>
<name>A0A6G7VLW8_9RHOB</name>
<protein>
    <recommendedName>
        <fullName evidence="4">YhhN-like protein</fullName>
    </recommendedName>
</protein>